<dbReference type="EMBL" id="LC460468">
    <property type="protein sequence ID" value="BBI37368.1"/>
    <property type="molecule type" value="Genomic_DNA"/>
</dbReference>
<organism evidence="3">
    <name type="scientific">Placozoa sp. H2</name>
    <dbReference type="NCBI Taxonomy" id="573895"/>
    <lineage>
        <taxon>Eukaryota</taxon>
        <taxon>Metazoa</taxon>
        <taxon>Placozoa</taxon>
    </lineage>
</organism>
<keyword evidence="3" id="KW-0496">Mitochondrion</keyword>
<geneLocation type="mitochondrion" evidence="3"/>
<keyword evidence="2" id="KW-1133">Transmembrane helix</keyword>
<feature type="compositionally biased region" description="Low complexity" evidence="1">
    <location>
        <begin position="1"/>
        <end position="12"/>
    </location>
</feature>
<keyword evidence="2" id="KW-0472">Membrane</keyword>
<proteinExistence type="predicted"/>
<feature type="region of interest" description="Disordered" evidence="1">
    <location>
        <begin position="1"/>
        <end position="22"/>
    </location>
</feature>
<accession>A0A7I6NA86</accession>
<protein>
    <submittedName>
        <fullName evidence="3">Uncharacterized protein</fullName>
    </submittedName>
</protein>
<evidence type="ECO:0000256" key="2">
    <source>
        <dbReference type="SAM" id="Phobius"/>
    </source>
</evidence>
<feature type="transmembrane region" description="Helical" evidence="2">
    <location>
        <begin position="71"/>
        <end position="90"/>
    </location>
</feature>
<keyword evidence="2" id="KW-0812">Transmembrane</keyword>
<sequence>MGSNGSAPSAPGSRRRQPPPPIGIFRIGAEGAHWPFVMGPKVACGPMESLGPRGPFAGSDRSEPSAPDIRIFFLFCLFFLLFFTTILSYFPYPGIVDLWSGAFGALQLYKPVGGAL</sequence>
<dbReference type="AlphaFoldDB" id="A0A7I6NA86"/>
<evidence type="ECO:0000313" key="3">
    <source>
        <dbReference type="EMBL" id="BBI37368.1"/>
    </source>
</evidence>
<name>A0A7I6NA86_9METZ</name>
<evidence type="ECO:0000256" key="1">
    <source>
        <dbReference type="SAM" id="MobiDB-lite"/>
    </source>
</evidence>
<reference evidence="3" key="1">
    <citation type="journal article" date="2020" name="Genome Biol.">
        <title>Mitochondrial genome evolution of placozoans: gene rearrangements and repeat expansions.</title>
        <authorList>
            <person name="Miyazawa H."/>
            <person name="Osigus H.J."/>
            <person name="Rolfes S."/>
            <person name="Kamm K."/>
            <person name="Schierwater B."/>
            <person name="Nakano H."/>
        </authorList>
    </citation>
    <scope>NUCLEOTIDE SEQUENCE</scope>
    <source>
        <strain evidence="3">SMD_13</strain>
    </source>
</reference>